<proteinExistence type="inferred from homology"/>
<dbReference type="Gene3D" id="1.10.287.950">
    <property type="entry name" value="Methyl-accepting chemotaxis protein"/>
    <property type="match status" value="1"/>
</dbReference>
<keyword evidence="3 5" id="KW-0807">Transducer</keyword>
<dbReference type="Pfam" id="PF08448">
    <property type="entry name" value="PAS_4"/>
    <property type="match status" value="1"/>
</dbReference>
<comment type="similarity">
    <text evidence="4">Belongs to the methyl-accepting chemotaxis (MCP) protein family.</text>
</comment>
<dbReference type="AlphaFoldDB" id="A0A4P7P1Q2"/>
<dbReference type="InterPro" id="IPR004090">
    <property type="entry name" value="Chemotax_Me-accpt_rcpt"/>
</dbReference>
<dbReference type="InterPro" id="IPR000700">
    <property type="entry name" value="PAS-assoc_C"/>
</dbReference>
<evidence type="ECO:0000256" key="4">
    <source>
        <dbReference type="ARBA" id="ARBA00029447"/>
    </source>
</evidence>
<dbReference type="Gene3D" id="3.30.450.20">
    <property type="entry name" value="PAS domain"/>
    <property type="match status" value="2"/>
</dbReference>
<dbReference type="Proteomes" id="UP000296201">
    <property type="component" value="Chromosome"/>
</dbReference>
<dbReference type="SMART" id="SM00091">
    <property type="entry name" value="PAS"/>
    <property type="match status" value="2"/>
</dbReference>
<dbReference type="InterPro" id="IPR000014">
    <property type="entry name" value="PAS"/>
</dbReference>
<organism evidence="10 11">
    <name type="scientific">Hydrogenovibrio crunogenus</name>
    <dbReference type="NCBI Taxonomy" id="39765"/>
    <lineage>
        <taxon>Bacteria</taxon>
        <taxon>Pseudomonadati</taxon>
        <taxon>Pseudomonadota</taxon>
        <taxon>Gammaproteobacteria</taxon>
        <taxon>Thiotrichales</taxon>
        <taxon>Piscirickettsiaceae</taxon>
        <taxon>Hydrogenovibrio</taxon>
    </lineage>
</organism>
<feature type="domain" description="Methyl-accepting transducer" evidence="7">
    <location>
        <begin position="326"/>
        <end position="555"/>
    </location>
</feature>
<name>A0A4P7P1Q2_9GAMM</name>
<reference evidence="10 11" key="1">
    <citation type="submission" date="2018-08" db="EMBL/GenBank/DDBJ databases">
        <title>Horizontal acquisition of hydrogen conversion ability and other habitat adaptations in Hydrogenovibrio crunogenus strains.</title>
        <authorList>
            <person name="Gonnella G."/>
            <person name="Adam N."/>
            <person name="Perner M."/>
        </authorList>
    </citation>
    <scope>NUCLEOTIDE SEQUENCE [LARGE SCALE GENOMIC DNA]</scope>
    <source>
        <strain evidence="10 11">SP-41</strain>
    </source>
</reference>
<dbReference type="SUPFAM" id="SSF58104">
    <property type="entry name" value="Methyl-accepting chemotaxis protein (MCP) signaling domain"/>
    <property type="match status" value="1"/>
</dbReference>
<dbReference type="PRINTS" id="PR00260">
    <property type="entry name" value="CHEMTRNSDUCR"/>
</dbReference>
<dbReference type="PANTHER" id="PTHR43531">
    <property type="entry name" value="PROTEIN ICFG"/>
    <property type="match status" value="1"/>
</dbReference>
<protein>
    <submittedName>
        <fullName evidence="10">Biofilm dispersion protein BdlA</fullName>
    </submittedName>
</protein>
<dbReference type="PROSITE" id="PS50112">
    <property type="entry name" value="PAS"/>
    <property type="match status" value="2"/>
</dbReference>
<dbReference type="InterPro" id="IPR004089">
    <property type="entry name" value="MCPsignal_dom"/>
</dbReference>
<feature type="coiled-coil region" evidence="6">
    <location>
        <begin position="345"/>
        <end position="372"/>
    </location>
</feature>
<keyword evidence="2" id="KW-0488">Methylation</keyword>
<sequence>MFHQKIKQTLKDCEQENSALQGVVQAINRSMAMIVFTPQGEILDANENFLNVVGFSLAELKGQHHRVLVPEEIKQSLEYQQFWQKLAQGDYFQDRFLRQDAQGNFIWLEANYNPVFDENGRVIKVIKFATDITEQVEQEVKIAAKLEAIDNSMAVIEFDLDGNILEANDNFCQTMGYDLSEIKGQHHRLFVEPSYAQSPAYAAFWQRLQNGEAQIGTFERFDKNDNPIWLEANYNPVYNQEGKLTRFVKFATDVSTNKSTLLLTTVVDDAVSVLDEFSQGNITARMKDHLDPANRTMFDDSIGRLSHGFEVVADRLGEVVATALNASETVSSAAHEVSEGSATLNQQVQEQAAALEETSATMEEMNSAVQNNTDNAQETAKVASDVQLKAEEGAKVMQETIEAMNAIQASSHKIAEIVTLIDGIAFQTNLLALNAAVEAARAGDHGRGFAVVAGEVRALAQKSAEAARDIKKLIDESVERIDIGTGLASNSGEMLQGIHQSVDRVAEMIEQIATASVQQAQGINQVRQSIAQIESVTQQNAALVEETNASSESLSYQSQVLQKDMSFFTVSPQLAAPEDSMSDANLMKRIA</sequence>
<dbReference type="SMART" id="SM00086">
    <property type="entry name" value="PAC"/>
    <property type="match status" value="2"/>
</dbReference>
<dbReference type="NCBIfam" id="TIGR00229">
    <property type="entry name" value="sensory_box"/>
    <property type="match status" value="2"/>
</dbReference>
<keyword evidence="6" id="KW-0175">Coiled coil</keyword>
<dbReference type="Pfam" id="PF08447">
    <property type="entry name" value="PAS_3"/>
    <property type="match status" value="1"/>
</dbReference>
<gene>
    <name evidence="10" type="primary">bdlA</name>
    <name evidence="10" type="ORF">GHNINEIG_02122</name>
</gene>
<evidence type="ECO:0000259" key="8">
    <source>
        <dbReference type="PROSITE" id="PS50112"/>
    </source>
</evidence>
<dbReference type="PROSITE" id="PS50111">
    <property type="entry name" value="CHEMOTAXIS_TRANSDUC_2"/>
    <property type="match status" value="1"/>
</dbReference>
<evidence type="ECO:0000256" key="1">
    <source>
        <dbReference type="ARBA" id="ARBA00004370"/>
    </source>
</evidence>
<accession>A0A4P7P1Q2</accession>
<dbReference type="EMBL" id="CP032096">
    <property type="protein sequence ID" value="QBZ84047.1"/>
    <property type="molecule type" value="Genomic_DNA"/>
</dbReference>
<feature type="domain" description="PAS" evidence="8">
    <location>
        <begin position="138"/>
        <end position="194"/>
    </location>
</feature>
<evidence type="ECO:0000259" key="9">
    <source>
        <dbReference type="PROSITE" id="PS50113"/>
    </source>
</evidence>
<dbReference type="InterPro" id="IPR013655">
    <property type="entry name" value="PAS_fold_3"/>
</dbReference>
<evidence type="ECO:0000256" key="6">
    <source>
        <dbReference type="SAM" id="Coils"/>
    </source>
</evidence>
<dbReference type="Pfam" id="PF00015">
    <property type="entry name" value="MCPsignal"/>
    <property type="match status" value="1"/>
</dbReference>
<dbReference type="GO" id="GO:0006935">
    <property type="term" value="P:chemotaxis"/>
    <property type="evidence" value="ECO:0007669"/>
    <property type="project" value="InterPro"/>
</dbReference>
<dbReference type="SMART" id="SM00283">
    <property type="entry name" value="MA"/>
    <property type="match status" value="1"/>
</dbReference>
<evidence type="ECO:0000256" key="5">
    <source>
        <dbReference type="PROSITE-ProRule" id="PRU00284"/>
    </source>
</evidence>
<dbReference type="InterPro" id="IPR013656">
    <property type="entry name" value="PAS_4"/>
</dbReference>
<dbReference type="FunFam" id="1.10.287.950:FF:000001">
    <property type="entry name" value="Methyl-accepting chemotaxis sensory transducer"/>
    <property type="match status" value="1"/>
</dbReference>
<comment type="subcellular location">
    <subcellularLocation>
        <location evidence="1">Membrane</location>
    </subcellularLocation>
</comment>
<evidence type="ECO:0000259" key="7">
    <source>
        <dbReference type="PROSITE" id="PS50111"/>
    </source>
</evidence>
<dbReference type="GO" id="GO:0007165">
    <property type="term" value="P:signal transduction"/>
    <property type="evidence" value="ECO:0007669"/>
    <property type="project" value="UniProtKB-KW"/>
</dbReference>
<dbReference type="PANTHER" id="PTHR43531:SF14">
    <property type="entry name" value="METHYL-ACCEPTING CHEMOTAXIS PROTEIN I-RELATED"/>
    <property type="match status" value="1"/>
</dbReference>
<dbReference type="PROSITE" id="PS50113">
    <property type="entry name" value="PAC"/>
    <property type="match status" value="2"/>
</dbReference>
<dbReference type="InterPro" id="IPR051310">
    <property type="entry name" value="MCP_chemotaxis"/>
</dbReference>
<dbReference type="GO" id="GO:0005886">
    <property type="term" value="C:plasma membrane"/>
    <property type="evidence" value="ECO:0007669"/>
    <property type="project" value="TreeGrafter"/>
</dbReference>
<feature type="domain" description="PAC" evidence="9">
    <location>
        <begin position="209"/>
        <end position="266"/>
    </location>
</feature>
<feature type="domain" description="PAS" evidence="8">
    <location>
        <begin position="16"/>
        <end position="72"/>
    </location>
</feature>
<evidence type="ECO:0000256" key="2">
    <source>
        <dbReference type="ARBA" id="ARBA00022481"/>
    </source>
</evidence>
<evidence type="ECO:0000313" key="10">
    <source>
        <dbReference type="EMBL" id="QBZ84047.1"/>
    </source>
</evidence>
<dbReference type="SUPFAM" id="SSF55785">
    <property type="entry name" value="PYP-like sensor domain (PAS domain)"/>
    <property type="match status" value="2"/>
</dbReference>
<evidence type="ECO:0000313" key="11">
    <source>
        <dbReference type="Proteomes" id="UP000296201"/>
    </source>
</evidence>
<dbReference type="CDD" id="cd00130">
    <property type="entry name" value="PAS"/>
    <property type="match status" value="2"/>
</dbReference>
<dbReference type="InterPro" id="IPR001610">
    <property type="entry name" value="PAC"/>
</dbReference>
<dbReference type="InterPro" id="IPR035965">
    <property type="entry name" value="PAS-like_dom_sf"/>
</dbReference>
<evidence type="ECO:0000256" key="3">
    <source>
        <dbReference type="ARBA" id="ARBA00023224"/>
    </source>
</evidence>
<keyword evidence="11" id="KW-1185">Reference proteome</keyword>
<feature type="domain" description="PAC" evidence="9">
    <location>
        <begin position="90"/>
        <end position="144"/>
    </location>
</feature>
<dbReference type="GO" id="GO:0004888">
    <property type="term" value="F:transmembrane signaling receptor activity"/>
    <property type="evidence" value="ECO:0007669"/>
    <property type="project" value="InterPro"/>
</dbReference>
<dbReference type="CDD" id="cd11386">
    <property type="entry name" value="MCP_signal"/>
    <property type="match status" value="1"/>
</dbReference>